<dbReference type="PANTHER" id="PTHR43479:SF11">
    <property type="entry name" value="ACREF_ENVCD OPERON REPRESSOR-RELATED"/>
    <property type="match status" value="1"/>
</dbReference>
<dbReference type="InterPro" id="IPR025996">
    <property type="entry name" value="MT1864/Rv1816-like_C"/>
</dbReference>
<accession>A0A1S2VI61</accession>
<dbReference type="Proteomes" id="UP000181790">
    <property type="component" value="Unassembled WGS sequence"/>
</dbReference>
<dbReference type="PROSITE" id="PS50977">
    <property type="entry name" value="HTH_TETR_2"/>
    <property type="match status" value="1"/>
</dbReference>
<dbReference type="OrthoDB" id="594604at2"/>
<protein>
    <submittedName>
        <fullName evidence="6">TetR family transcriptional regulator</fullName>
    </submittedName>
</protein>
<dbReference type="SUPFAM" id="SSF48498">
    <property type="entry name" value="Tetracyclin repressor-like, C-terminal domain"/>
    <property type="match status" value="1"/>
</dbReference>
<dbReference type="RefSeq" id="WP_071504104.1">
    <property type="nucleotide sequence ID" value="NZ_MORL01000007.1"/>
</dbReference>
<dbReference type="EMBL" id="MORL01000007">
    <property type="protein sequence ID" value="OIN58432.1"/>
    <property type="molecule type" value="Genomic_DNA"/>
</dbReference>
<keyword evidence="3" id="KW-0804">Transcription</keyword>
<sequence>MGVLERKQRQKEEVRNSILTAAWSIIQTEGWQAISIRKIADAIEYSVPVIYNHFESKEAIMLEFVKEGFRQLRDHIQAQLSDEDRSCQQLEIAGKAYWQFAFANQATYQLMFGMGLPPCERARQVPEIQSFSAMLVSLIQKVIDHSKQPDTNAFLKFHTFWSILHGLVSIQMINRSATPDELSELVLEDAIYGFIKALAV</sequence>
<dbReference type="InterPro" id="IPR001647">
    <property type="entry name" value="HTH_TetR"/>
</dbReference>
<dbReference type="Pfam" id="PF00440">
    <property type="entry name" value="TetR_N"/>
    <property type="match status" value="1"/>
</dbReference>
<dbReference type="SUPFAM" id="SSF46689">
    <property type="entry name" value="Homeodomain-like"/>
    <property type="match status" value="1"/>
</dbReference>
<keyword evidence="2 4" id="KW-0238">DNA-binding</keyword>
<evidence type="ECO:0000259" key="5">
    <source>
        <dbReference type="PROSITE" id="PS50977"/>
    </source>
</evidence>
<name>A0A1S2VI61_9BACT</name>
<dbReference type="AlphaFoldDB" id="A0A1S2VI61"/>
<dbReference type="GO" id="GO:0003677">
    <property type="term" value="F:DNA binding"/>
    <property type="evidence" value="ECO:0007669"/>
    <property type="project" value="UniProtKB-UniRule"/>
</dbReference>
<dbReference type="Pfam" id="PF13305">
    <property type="entry name" value="TetR_C_33"/>
    <property type="match status" value="1"/>
</dbReference>
<evidence type="ECO:0000313" key="6">
    <source>
        <dbReference type="EMBL" id="OIN58432.1"/>
    </source>
</evidence>
<feature type="domain" description="HTH tetR-type" evidence="5">
    <location>
        <begin position="12"/>
        <end position="72"/>
    </location>
</feature>
<proteinExistence type="predicted"/>
<evidence type="ECO:0000313" key="7">
    <source>
        <dbReference type="Proteomes" id="UP000181790"/>
    </source>
</evidence>
<organism evidence="6 7">
    <name type="scientific">Arsenicibacter rosenii</name>
    <dbReference type="NCBI Taxonomy" id="1750698"/>
    <lineage>
        <taxon>Bacteria</taxon>
        <taxon>Pseudomonadati</taxon>
        <taxon>Bacteroidota</taxon>
        <taxon>Cytophagia</taxon>
        <taxon>Cytophagales</taxon>
        <taxon>Spirosomataceae</taxon>
        <taxon>Arsenicibacter</taxon>
    </lineage>
</organism>
<keyword evidence="7" id="KW-1185">Reference proteome</keyword>
<evidence type="ECO:0000256" key="4">
    <source>
        <dbReference type="PROSITE-ProRule" id="PRU00335"/>
    </source>
</evidence>
<evidence type="ECO:0000256" key="1">
    <source>
        <dbReference type="ARBA" id="ARBA00023015"/>
    </source>
</evidence>
<dbReference type="InterPro" id="IPR050624">
    <property type="entry name" value="HTH-type_Tx_Regulator"/>
</dbReference>
<dbReference type="PRINTS" id="PR00455">
    <property type="entry name" value="HTHTETR"/>
</dbReference>
<keyword evidence="1" id="KW-0805">Transcription regulation</keyword>
<comment type="caution">
    <text evidence="6">The sequence shown here is derived from an EMBL/GenBank/DDBJ whole genome shotgun (WGS) entry which is preliminary data.</text>
</comment>
<feature type="DNA-binding region" description="H-T-H motif" evidence="4">
    <location>
        <begin position="35"/>
        <end position="54"/>
    </location>
</feature>
<evidence type="ECO:0000256" key="2">
    <source>
        <dbReference type="ARBA" id="ARBA00023125"/>
    </source>
</evidence>
<dbReference type="InterPro" id="IPR009057">
    <property type="entry name" value="Homeodomain-like_sf"/>
</dbReference>
<gene>
    <name evidence="6" type="ORF">BLX24_15705</name>
</gene>
<reference evidence="6 7" key="1">
    <citation type="submission" date="2016-10" db="EMBL/GenBank/DDBJ databases">
        <title>Arsenicibacter rosenii gen. nov., sp. nov., an efficient arsenic-methylating bacterium isolated from an arsenic-contaminated paddy soil.</title>
        <authorList>
            <person name="Huang K."/>
        </authorList>
    </citation>
    <scope>NUCLEOTIDE SEQUENCE [LARGE SCALE GENOMIC DNA]</scope>
    <source>
        <strain evidence="6 7">SM-1</strain>
    </source>
</reference>
<dbReference type="PANTHER" id="PTHR43479">
    <property type="entry name" value="ACREF/ENVCD OPERON REPRESSOR-RELATED"/>
    <property type="match status" value="1"/>
</dbReference>
<dbReference type="InterPro" id="IPR036271">
    <property type="entry name" value="Tet_transcr_reg_TetR-rel_C_sf"/>
</dbReference>
<dbReference type="Gene3D" id="1.10.357.10">
    <property type="entry name" value="Tetracycline Repressor, domain 2"/>
    <property type="match status" value="1"/>
</dbReference>
<evidence type="ECO:0000256" key="3">
    <source>
        <dbReference type="ARBA" id="ARBA00023163"/>
    </source>
</evidence>